<dbReference type="AlphaFoldDB" id="A0A939G9Z7"/>
<protein>
    <submittedName>
        <fullName evidence="4">META domain-containing protein</fullName>
    </submittedName>
</protein>
<keyword evidence="1" id="KW-0732">Signal</keyword>
<dbReference type="Gene3D" id="2.40.128.270">
    <property type="match status" value="1"/>
</dbReference>
<dbReference type="GO" id="GO:0006629">
    <property type="term" value="P:lipid metabolic process"/>
    <property type="evidence" value="ECO:0007669"/>
    <property type="project" value="InterPro"/>
</dbReference>
<keyword evidence="5" id="KW-1185">Reference proteome</keyword>
<dbReference type="SUPFAM" id="SSF53474">
    <property type="entry name" value="alpha/beta-Hydrolases"/>
    <property type="match status" value="1"/>
</dbReference>
<evidence type="ECO:0000259" key="3">
    <source>
        <dbReference type="Pfam" id="PF03724"/>
    </source>
</evidence>
<organism evidence="4 5">
    <name type="scientific">Fibrella aquatilis</name>
    <dbReference type="NCBI Taxonomy" id="2817059"/>
    <lineage>
        <taxon>Bacteria</taxon>
        <taxon>Pseudomonadati</taxon>
        <taxon>Bacteroidota</taxon>
        <taxon>Cytophagia</taxon>
        <taxon>Cytophagales</taxon>
        <taxon>Spirosomataceae</taxon>
        <taxon>Fibrella</taxon>
    </lineage>
</organism>
<dbReference type="CDD" id="cd00519">
    <property type="entry name" value="Lipase_3"/>
    <property type="match status" value="1"/>
</dbReference>
<reference evidence="4 5" key="1">
    <citation type="submission" date="2021-03" db="EMBL/GenBank/DDBJ databases">
        <title>Fibrella sp. HMF5036 genome sequencing and assembly.</title>
        <authorList>
            <person name="Kang H."/>
            <person name="Kim H."/>
            <person name="Bae S."/>
            <person name="Joh K."/>
        </authorList>
    </citation>
    <scope>NUCLEOTIDE SEQUENCE [LARGE SCALE GENOMIC DNA]</scope>
    <source>
        <strain evidence="4 5">HMF5036</strain>
    </source>
</reference>
<dbReference type="InterPro" id="IPR038670">
    <property type="entry name" value="HslJ-like_sf"/>
</dbReference>
<dbReference type="Gene3D" id="3.40.50.1820">
    <property type="entry name" value="alpha/beta hydrolase"/>
    <property type="match status" value="1"/>
</dbReference>
<name>A0A939G9Z7_9BACT</name>
<evidence type="ECO:0000313" key="4">
    <source>
        <dbReference type="EMBL" id="MBO0933725.1"/>
    </source>
</evidence>
<evidence type="ECO:0000313" key="5">
    <source>
        <dbReference type="Proteomes" id="UP000664795"/>
    </source>
</evidence>
<dbReference type="InterPro" id="IPR053147">
    <property type="entry name" value="Hsp_HslJ-like"/>
</dbReference>
<accession>A0A939G9Z7</accession>
<feature type="signal peptide" evidence="1">
    <location>
        <begin position="1"/>
        <end position="20"/>
    </location>
</feature>
<dbReference type="InterPro" id="IPR002921">
    <property type="entry name" value="Fungal_lipase-type"/>
</dbReference>
<dbReference type="Pfam" id="PF01764">
    <property type="entry name" value="Lipase_3"/>
    <property type="match status" value="1"/>
</dbReference>
<proteinExistence type="predicted"/>
<dbReference type="PANTHER" id="PTHR35535">
    <property type="entry name" value="HEAT SHOCK PROTEIN HSLJ"/>
    <property type="match status" value="1"/>
</dbReference>
<gene>
    <name evidence="4" type="ORF">J2I48_22145</name>
</gene>
<dbReference type="PANTHER" id="PTHR35535:SF2">
    <property type="entry name" value="DUF306 DOMAIN-CONTAINING PROTEIN"/>
    <property type="match status" value="1"/>
</dbReference>
<dbReference type="EMBL" id="JAFMYU010000022">
    <property type="protein sequence ID" value="MBO0933725.1"/>
    <property type="molecule type" value="Genomic_DNA"/>
</dbReference>
<dbReference type="Pfam" id="PF03724">
    <property type="entry name" value="META"/>
    <property type="match status" value="1"/>
</dbReference>
<evidence type="ECO:0000256" key="1">
    <source>
        <dbReference type="SAM" id="SignalP"/>
    </source>
</evidence>
<feature type="domain" description="DUF306" evidence="3">
    <location>
        <begin position="379"/>
        <end position="487"/>
    </location>
</feature>
<dbReference type="InterPro" id="IPR005184">
    <property type="entry name" value="DUF306_Meta_HslJ"/>
</dbReference>
<sequence>MQAIGLGVLLGLSVTTVSIAQSLQPGFDKAEYMELLKVSARFGDSAYVATFPIPMRYQFAYRSPVVGLDNVWDLWTSASTGTAVISLRGTTANSVSWLGNFYAAMVPAQGELQLSKTEVFPYHLADNPRAAVHVGWLVSTAFLAKDILPKIDSCYRKGIKNMLIMGHSQGGAIGYLLTAHLYNLQKQGKLPADIRFKTYCSAGPKPGNLYFAYEYEAMTQGGWAYNVVNAADWVPEVPFSIQTVNDMNVTNPFAGADATIKKQPFFKRLVLRYVYNGLSKPAIKAQENYQKYLGNVASRTVKKNLKGYVAPEYYNSNHYVRTGATVVLLADSAYYRRFPDSREKIFAHHFHMPYLYLVSNLELPRNATTSSTTPAPPTAPLTGTWELDYLAGPGTDVASLYPDKKPSLTFDADNKRVAGTSGCNSFNAPLTLTGGDFRFPEAFAMTRMACPGNGEQTFLNTMKRINRYSVNGNTLTLLTGDIAVMRFMRK</sequence>
<dbReference type="Proteomes" id="UP000664795">
    <property type="component" value="Unassembled WGS sequence"/>
</dbReference>
<dbReference type="InterPro" id="IPR029058">
    <property type="entry name" value="AB_hydrolase_fold"/>
</dbReference>
<feature type="domain" description="Fungal lipase-type" evidence="2">
    <location>
        <begin position="84"/>
        <end position="239"/>
    </location>
</feature>
<feature type="chain" id="PRO_5037093734" evidence="1">
    <location>
        <begin position="21"/>
        <end position="490"/>
    </location>
</feature>
<evidence type="ECO:0000259" key="2">
    <source>
        <dbReference type="Pfam" id="PF01764"/>
    </source>
</evidence>
<comment type="caution">
    <text evidence="4">The sequence shown here is derived from an EMBL/GenBank/DDBJ whole genome shotgun (WGS) entry which is preliminary data.</text>
</comment>